<reference evidence="3" key="1">
    <citation type="journal article" date="2005" name="Nature">
        <title>The map-based sequence of the rice genome.</title>
        <authorList>
            <consortium name="International rice genome sequencing project (IRGSP)"/>
            <person name="Matsumoto T."/>
            <person name="Wu J."/>
            <person name="Kanamori H."/>
            <person name="Katayose Y."/>
            <person name="Fujisawa M."/>
            <person name="Namiki N."/>
            <person name="Mizuno H."/>
            <person name="Yamamoto K."/>
            <person name="Antonio B.A."/>
            <person name="Baba T."/>
            <person name="Sakata K."/>
            <person name="Nagamura Y."/>
            <person name="Aoki H."/>
            <person name="Arikawa K."/>
            <person name="Arita K."/>
            <person name="Bito T."/>
            <person name="Chiden Y."/>
            <person name="Fujitsuka N."/>
            <person name="Fukunaka R."/>
            <person name="Hamada M."/>
            <person name="Harada C."/>
            <person name="Hayashi A."/>
            <person name="Hijishita S."/>
            <person name="Honda M."/>
            <person name="Hosokawa S."/>
            <person name="Ichikawa Y."/>
            <person name="Idonuma A."/>
            <person name="Iijima M."/>
            <person name="Ikeda M."/>
            <person name="Ikeno M."/>
            <person name="Ito K."/>
            <person name="Ito S."/>
            <person name="Ito T."/>
            <person name="Ito Y."/>
            <person name="Ito Y."/>
            <person name="Iwabuchi A."/>
            <person name="Kamiya K."/>
            <person name="Karasawa W."/>
            <person name="Kurita K."/>
            <person name="Katagiri S."/>
            <person name="Kikuta A."/>
            <person name="Kobayashi H."/>
            <person name="Kobayashi N."/>
            <person name="Machita K."/>
            <person name="Maehara T."/>
            <person name="Masukawa M."/>
            <person name="Mizubayashi T."/>
            <person name="Mukai Y."/>
            <person name="Nagasaki H."/>
            <person name="Nagata Y."/>
            <person name="Naito S."/>
            <person name="Nakashima M."/>
            <person name="Nakama Y."/>
            <person name="Nakamichi Y."/>
            <person name="Nakamura M."/>
            <person name="Meguro A."/>
            <person name="Negishi M."/>
            <person name="Ohta I."/>
            <person name="Ohta T."/>
            <person name="Okamoto M."/>
            <person name="Ono N."/>
            <person name="Saji S."/>
            <person name="Sakaguchi M."/>
            <person name="Sakai K."/>
            <person name="Shibata M."/>
            <person name="Shimokawa T."/>
            <person name="Song J."/>
            <person name="Takazaki Y."/>
            <person name="Terasawa K."/>
            <person name="Tsugane M."/>
            <person name="Tsuji K."/>
            <person name="Ueda S."/>
            <person name="Waki K."/>
            <person name="Yamagata H."/>
            <person name="Yamamoto M."/>
            <person name="Yamamoto S."/>
            <person name="Yamane H."/>
            <person name="Yoshiki S."/>
            <person name="Yoshihara R."/>
            <person name="Yukawa K."/>
            <person name="Zhong H."/>
            <person name="Yano M."/>
            <person name="Yuan Q."/>
            <person name="Ouyang S."/>
            <person name="Liu J."/>
            <person name="Jones K.M."/>
            <person name="Gansberger K."/>
            <person name="Moffat K."/>
            <person name="Hill J."/>
            <person name="Bera J."/>
            <person name="Fadrosh D."/>
            <person name="Jin S."/>
            <person name="Johri S."/>
            <person name="Kim M."/>
            <person name="Overton L."/>
            <person name="Reardon M."/>
            <person name="Tsitrin T."/>
            <person name="Vuong H."/>
            <person name="Weaver B."/>
            <person name="Ciecko A."/>
            <person name="Tallon L."/>
            <person name="Jackson J."/>
            <person name="Pai G."/>
            <person name="Aken S.V."/>
            <person name="Utterback T."/>
            <person name="Reidmuller S."/>
            <person name="Feldblyum T."/>
            <person name="Hsiao J."/>
            <person name="Zismann V."/>
            <person name="Iobst S."/>
            <person name="de Vazeille A.R."/>
            <person name="Buell C.R."/>
            <person name="Ying K."/>
            <person name="Li Y."/>
            <person name="Lu T."/>
            <person name="Huang Y."/>
            <person name="Zhao Q."/>
            <person name="Feng Q."/>
            <person name="Zhang L."/>
            <person name="Zhu J."/>
            <person name="Weng Q."/>
            <person name="Mu J."/>
            <person name="Lu Y."/>
            <person name="Fan D."/>
            <person name="Liu Y."/>
            <person name="Guan J."/>
            <person name="Zhang Y."/>
            <person name="Yu S."/>
            <person name="Liu X."/>
            <person name="Zhang Y."/>
            <person name="Hong G."/>
            <person name="Han B."/>
            <person name="Choisne N."/>
            <person name="Demange N."/>
            <person name="Orjeda G."/>
            <person name="Samain S."/>
            <person name="Cattolico L."/>
            <person name="Pelletier E."/>
            <person name="Couloux A."/>
            <person name="Segurens B."/>
            <person name="Wincker P."/>
            <person name="D'Hont A."/>
            <person name="Scarpelli C."/>
            <person name="Weissenbach J."/>
            <person name="Salanoubat M."/>
            <person name="Quetier F."/>
            <person name="Yu Y."/>
            <person name="Kim H.R."/>
            <person name="Rambo T."/>
            <person name="Currie J."/>
            <person name="Collura K."/>
            <person name="Luo M."/>
            <person name="Yang T."/>
            <person name="Ammiraju J.S.S."/>
            <person name="Engler F."/>
            <person name="Soderlund C."/>
            <person name="Wing R.A."/>
            <person name="Palmer L.E."/>
            <person name="de la Bastide M."/>
            <person name="Spiegel L."/>
            <person name="Nascimento L."/>
            <person name="Zutavern T."/>
            <person name="O'Shaughnessy A."/>
            <person name="Dike S."/>
            <person name="Dedhia N."/>
            <person name="Preston R."/>
            <person name="Balija V."/>
            <person name="McCombie W.R."/>
            <person name="Chow T."/>
            <person name="Chen H."/>
            <person name="Chung M."/>
            <person name="Chen C."/>
            <person name="Shaw J."/>
            <person name="Wu H."/>
            <person name="Hsiao K."/>
            <person name="Chao Y."/>
            <person name="Chu M."/>
            <person name="Cheng C."/>
            <person name="Hour A."/>
            <person name="Lee P."/>
            <person name="Lin S."/>
            <person name="Lin Y."/>
            <person name="Liou J."/>
            <person name="Liu S."/>
            <person name="Hsing Y."/>
            <person name="Raghuvanshi S."/>
            <person name="Mohanty A."/>
            <person name="Bharti A.K."/>
            <person name="Gaur A."/>
            <person name="Gupta V."/>
            <person name="Kumar D."/>
            <person name="Ravi V."/>
            <person name="Vij S."/>
            <person name="Kapur A."/>
            <person name="Khurana P."/>
            <person name="Khurana P."/>
            <person name="Khurana J.P."/>
            <person name="Tyagi A.K."/>
            <person name="Gaikwad K."/>
            <person name="Singh A."/>
            <person name="Dalal V."/>
            <person name="Srivastava S."/>
            <person name="Dixit A."/>
            <person name="Pal A.K."/>
            <person name="Ghazi I.A."/>
            <person name="Yadav M."/>
            <person name="Pandit A."/>
            <person name="Bhargava A."/>
            <person name="Sureshbabu K."/>
            <person name="Batra K."/>
            <person name="Sharma T.R."/>
            <person name="Mohapatra T."/>
            <person name="Singh N.K."/>
            <person name="Messing J."/>
            <person name="Nelson A.B."/>
            <person name="Fuks G."/>
            <person name="Kavchok S."/>
            <person name="Keizer G."/>
            <person name="Linton E."/>
            <person name="Llaca V."/>
            <person name="Song R."/>
            <person name="Tanyolac B."/>
            <person name="Young S."/>
            <person name="Ho-Il K."/>
            <person name="Hahn J.H."/>
            <person name="Sangsakoo G."/>
            <person name="Vanavichit A."/>
            <person name="de Mattos Luiz.A.T."/>
            <person name="Zimmer P.D."/>
            <person name="Malone G."/>
            <person name="Dellagostin O."/>
            <person name="de Oliveira A.C."/>
            <person name="Bevan M."/>
            <person name="Bancroft I."/>
            <person name="Minx P."/>
            <person name="Cordum H."/>
            <person name="Wilson R."/>
            <person name="Cheng Z."/>
            <person name="Jin W."/>
            <person name="Jiang J."/>
            <person name="Leong S.A."/>
            <person name="Iwama H."/>
            <person name="Gojobori T."/>
            <person name="Itoh T."/>
            <person name="Niimura Y."/>
            <person name="Fujii Y."/>
            <person name="Habara T."/>
            <person name="Sakai H."/>
            <person name="Sato Y."/>
            <person name="Wilson G."/>
            <person name="Kumar K."/>
            <person name="McCouch S."/>
            <person name="Juretic N."/>
            <person name="Hoen D."/>
            <person name="Wright S."/>
            <person name="Bruskiewich R."/>
            <person name="Bureau T."/>
            <person name="Miyao A."/>
            <person name="Hirochika H."/>
            <person name="Nishikawa T."/>
            <person name="Kadowaki K."/>
            <person name="Sugiura M."/>
            <person name="Burr B."/>
            <person name="Sasaki T."/>
        </authorList>
    </citation>
    <scope>NUCLEOTIDE SEQUENCE [LARGE SCALE GENOMIC DNA]</scope>
    <source>
        <strain evidence="3">cv. Nipponbare</strain>
    </source>
</reference>
<dbReference type="AlphaFoldDB" id="Q5VS23"/>
<gene>
    <name evidence="2" type="primary">P0541H01.6</name>
</gene>
<accession>Q5VS23</accession>
<evidence type="ECO:0000313" key="3">
    <source>
        <dbReference type="Proteomes" id="UP000000763"/>
    </source>
</evidence>
<protein>
    <submittedName>
        <fullName evidence="2">Uncharacterized protein</fullName>
    </submittedName>
</protein>
<organism evidence="2 3">
    <name type="scientific">Oryza sativa subsp. japonica</name>
    <name type="common">Rice</name>
    <dbReference type="NCBI Taxonomy" id="39947"/>
    <lineage>
        <taxon>Eukaryota</taxon>
        <taxon>Viridiplantae</taxon>
        <taxon>Streptophyta</taxon>
        <taxon>Embryophyta</taxon>
        <taxon>Tracheophyta</taxon>
        <taxon>Spermatophyta</taxon>
        <taxon>Magnoliopsida</taxon>
        <taxon>Liliopsida</taxon>
        <taxon>Poales</taxon>
        <taxon>Poaceae</taxon>
        <taxon>BOP clade</taxon>
        <taxon>Oryzoideae</taxon>
        <taxon>Oryzeae</taxon>
        <taxon>Oryzinae</taxon>
        <taxon>Oryza</taxon>
        <taxon>Oryza sativa</taxon>
    </lineage>
</organism>
<reference evidence="3" key="2">
    <citation type="journal article" date="2008" name="Nucleic Acids Res.">
        <title>The rice annotation project database (RAP-DB): 2008 update.</title>
        <authorList>
            <consortium name="The rice annotation project (RAP)"/>
        </authorList>
    </citation>
    <scope>GENOME REANNOTATION</scope>
    <source>
        <strain evidence="3">cv. Nipponbare</strain>
    </source>
</reference>
<sequence length="135" mass="14434">MEGVLTEGRRRRKAAGGARAEDGVAAPATSGAREEADEGGRDLAWRERASATGSSDEGNAGLPIDAAMPLEEDVRPEMVWSGGEWQPEAAAMMAVRVVWWSDGSSGGMEERRGCRGTGRRNEAVGDSCAEQRRRE</sequence>
<dbReference type="EMBL" id="AP001389">
    <property type="protein sequence ID" value="BAD67752.1"/>
    <property type="molecule type" value="Genomic_DNA"/>
</dbReference>
<evidence type="ECO:0000313" key="2">
    <source>
        <dbReference type="EMBL" id="BAD67752.1"/>
    </source>
</evidence>
<feature type="region of interest" description="Disordered" evidence="1">
    <location>
        <begin position="1"/>
        <end position="69"/>
    </location>
</feature>
<name>Q5VS23_ORYSJ</name>
<proteinExistence type="predicted"/>
<dbReference type="Proteomes" id="UP000000763">
    <property type="component" value="Chromosome 6"/>
</dbReference>
<evidence type="ECO:0000256" key="1">
    <source>
        <dbReference type="SAM" id="MobiDB-lite"/>
    </source>
</evidence>
<feature type="compositionally biased region" description="Basic and acidic residues" evidence="1">
    <location>
        <begin position="32"/>
        <end position="49"/>
    </location>
</feature>
<feature type="compositionally biased region" description="Basic and acidic residues" evidence="1">
    <location>
        <begin position="108"/>
        <end position="135"/>
    </location>
</feature>
<feature type="region of interest" description="Disordered" evidence="1">
    <location>
        <begin position="105"/>
        <end position="135"/>
    </location>
</feature>